<dbReference type="Proteomes" id="UP001210925">
    <property type="component" value="Unassembled WGS sequence"/>
</dbReference>
<dbReference type="InterPro" id="IPR002110">
    <property type="entry name" value="Ankyrin_rpt"/>
</dbReference>
<dbReference type="SUPFAM" id="SSF48403">
    <property type="entry name" value="Ankyrin repeat"/>
    <property type="match status" value="1"/>
</dbReference>
<accession>A0AAD5UKI0</accession>
<name>A0AAD5UKI0_9FUNG</name>
<keyword evidence="1" id="KW-0677">Repeat</keyword>
<reference evidence="5" key="1">
    <citation type="submission" date="2020-05" db="EMBL/GenBank/DDBJ databases">
        <title>Phylogenomic resolution of chytrid fungi.</title>
        <authorList>
            <person name="Stajich J.E."/>
            <person name="Amses K."/>
            <person name="Simmons R."/>
            <person name="Seto K."/>
            <person name="Myers J."/>
            <person name="Bonds A."/>
            <person name="Quandt C.A."/>
            <person name="Barry K."/>
            <person name="Liu P."/>
            <person name="Grigoriev I."/>
            <person name="Longcore J.E."/>
            <person name="James T.Y."/>
        </authorList>
    </citation>
    <scope>NUCLEOTIDE SEQUENCE</scope>
    <source>
        <strain evidence="5">PLAUS21</strain>
    </source>
</reference>
<dbReference type="PROSITE" id="PS50297">
    <property type="entry name" value="ANK_REP_REGION"/>
    <property type="match status" value="1"/>
</dbReference>
<organism evidence="5 6">
    <name type="scientific">Boothiomyces macroporosus</name>
    <dbReference type="NCBI Taxonomy" id="261099"/>
    <lineage>
        <taxon>Eukaryota</taxon>
        <taxon>Fungi</taxon>
        <taxon>Fungi incertae sedis</taxon>
        <taxon>Chytridiomycota</taxon>
        <taxon>Chytridiomycota incertae sedis</taxon>
        <taxon>Chytridiomycetes</taxon>
        <taxon>Rhizophydiales</taxon>
        <taxon>Terramycetaceae</taxon>
        <taxon>Boothiomyces</taxon>
    </lineage>
</organism>
<feature type="repeat" description="ANK" evidence="3">
    <location>
        <begin position="34"/>
        <end position="66"/>
    </location>
</feature>
<keyword evidence="2 3" id="KW-0040">ANK repeat</keyword>
<evidence type="ECO:0000256" key="2">
    <source>
        <dbReference type="ARBA" id="ARBA00023043"/>
    </source>
</evidence>
<keyword evidence="6" id="KW-1185">Reference proteome</keyword>
<evidence type="ECO:0000313" key="5">
    <source>
        <dbReference type="EMBL" id="KAJ3260603.1"/>
    </source>
</evidence>
<dbReference type="InterPro" id="IPR036770">
    <property type="entry name" value="Ankyrin_rpt-contain_sf"/>
</dbReference>
<evidence type="ECO:0008006" key="7">
    <source>
        <dbReference type="Google" id="ProtNLM"/>
    </source>
</evidence>
<dbReference type="PROSITE" id="PS50088">
    <property type="entry name" value="ANK_REPEAT"/>
    <property type="match status" value="1"/>
</dbReference>
<feature type="region of interest" description="Disordered" evidence="4">
    <location>
        <begin position="142"/>
        <end position="173"/>
    </location>
</feature>
<evidence type="ECO:0000256" key="1">
    <source>
        <dbReference type="ARBA" id="ARBA00022737"/>
    </source>
</evidence>
<evidence type="ECO:0000313" key="6">
    <source>
        <dbReference type="Proteomes" id="UP001210925"/>
    </source>
</evidence>
<sequence length="173" mass="19337">MAVENIWIAASDGKIEDVKRLIDTGFSPDAKDDNGYTPMHAAASYGHLDLIDLLVSLGADVNITDSDGDTPLHVACNLDTVTLLVEKGADPTKRNDENYLPIESLHVEGLNDCVEFLKQFTPEYEEYEQEDQVDLDYLLNDLPDNMDDMSDEMRAQVEELLRQSEGKANDELD</sequence>
<dbReference type="AlphaFoldDB" id="A0AAD5UKI0"/>
<dbReference type="Gene3D" id="1.25.40.20">
    <property type="entry name" value="Ankyrin repeat-containing domain"/>
    <property type="match status" value="1"/>
</dbReference>
<dbReference type="PRINTS" id="PR01415">
    <property type="entry name" value="ANKYRIN"/>
</dbReference>
<proteinExistence type="predicted"/>
<feature type="compositionally biased region" description="Basic and acidic residues" evidence="4">
    <location>
        <begin position="151"/>
        <end position="173"/>
    </location>
</feature>
<evidence type="ECO:0000256" key="4">
    <source>
        <dbReference type="SAM" id="MobiDB-lite"/>
    </source>
</evidence>
<dbReference type="SMART" id="SM00248">
    <property type="entry name" value="ANK"/>
    <property type="match status" value="2"/>
</dbReference>
<dbReference type="EMBL" id="JADGKB010000010">
    <property type="protein sequence ID" value="KAJ3260603.1"/>
    <property type="molecule type" value="Genomic_DNA"/>
</dbReference>
<dbReference type="PANTHER" id="PTHR24171:SF9">
    <property type="entry name" value="ANKYRIN REPEAT DOMAIN-CONTAINING PROTEIN 39"/>
    <property type="match status" value="1"/>
</dbReference>
<dbReference type="Pfam" id="PF12796">
    <property type="entry name" value="Ank_2"/>
    <property type="match status" value="1"/>
</dbReference>
<protein>
    <recommendedName>
        <fullName evidence="7">Ankyrin</fullName>
    </recommendedName>
</protein>
<dbReference type="PANTHER" id="PTHR24171">
    <property type="entry name" value="ANKYRIN REPEAT DOMAIN-CONTAINING PROTEIN 39-RELATED"/>
    <property type="match status" value="1"/>
</dbReference>
<gene>
    <name evidence="5" type="ORF">HK103_000213</name>
</gene>
<comment type="caution">
    <text evidence="5">The sequence shown here is derived from an EMBL/GenBank/DDBJ whole genome shotgun (WGS) entry which is preliminary data.</text>
</comment>
<evidence type="ECO:0000256" key="3">
    <source>
        <dbReference type="PROSITE-ProRule" id="PRU00023"/>
    </source>
</evidence>